<dbReference type="Gene3D" id="1.10.287.3160">
    <property type="match status" value="1"/>
</dbReference>
<dbReference type="EMBL" id="JAPFRF010000004">
    <property type="protein sequence ID" value="KAJ7335284.1"/>
    <property type="molecule type" value="Genomic_DNA"/>
</dbReference>
<dbReference type="OrthoDB" id="9886994at2759"/>
<protein>
    <submittedName>
        <fullName evidence="1">Uncharacterized protein</fullName>
    </submittedName>
</protein>
<proteinExistence type="predicted"/>
<comment type="caution">
    <text evidence="1">The sequence shown here is derived from an EMBL/GenBank/DDBJ whole genome shotgun (WGS) entry which is preliminary data.</text>
</comment>
<keyword evidence="2" id="KW-1185">Reference proteome</keyword>
<gene>
    <name evidence="1" type="ORF">JRQ81_013225</name>
</gene>
<evidence type="ECO:0000313" key="1">
    <source>
        <dbReference type="EMBL" id="KAJ7335284.1"/>
    </source>
</evidence>
<name>A0A9Q0XYQ9_9SAUR</name>
<dbReference type="Proteomes" id="UP001142489">
    <property type="component" value="Unassembled WGS sequence"/>
</dbReference>
<accession>A0A9Q0XYQ9</accession>
<evidence type="ECO:0000313" key="2">
    <source>
        <dbReference type="Proteomes" id="UP001142489"/>
    </source>
</evidence>
<reference evidence="1" key="1">
    <citation type="journal article" date="2023" name="DNA Res.">
        <title>Chromosome-level genome assembly of Phrynocephalus forsythii using third-generation DNA sequencing and Hi-C analysis.</title>
        <authorList>
            <person name="Qi Y."/>
            <person name="Zhao W."/>
            <person name="Zhao Y."/>
            <person name="Niu C."/>
            <person name="Cao S."/>
            <person name="Zhang Y."/>
        </authorList>
    </citation>
    <scope>NUCLEOTIDE SEQUENCE</scope>
    <source>
        <tissue evidence="1">Muscle</tissue>
    </source>
</reference>
<dbReference type="AlphaFoldDB" id="A0A9Q0XYQ9"/>
<sequence length="193" mass="22023">MGFIPSLLQRSKEAWHKPSSNPLILRRIDNMYKTHGEGTTFLSKHPLLNSVIVDATQNRSKSHSATAPSNKESRKLHLIGRHHYSLTSFSLQALNYLCAMEAFMRHILLKSVPLFDFLLDEQKSKILSYHTEVMSLLDYEMITSCHIVDAASKQIATAVHLRRHAWLRTATITDDARNCIIITRLMGRAFLLP</sequence>
<organism evidence="1 2">
    <name type="scientific">Phrynocephalus forsythii</name>
    <dbReference type="NCBI Taxonomy" id="171643"/>
    <lineage>
        <taxon>Eukaryota</taxon>
        <taxon>Metazoa</taxon>
        <taxon>Chordata</taxon>
        <taxon>Craniata</taxon>
        <taxon>Vertebrata</taxon>
        <taxon>Euteleostomi</taxon>
        <taxon>Lepidosauria</taxon>
        <taxon>Squamata</taxon>
        <taxon>Bifurcata</taxon>
        <taxon>Unidentata</taxon>
        <taxon>Episquamata</taxon>
        <taxon>Toxicofera</taxon>
        <taxon>Iguania</taxon>
        <taxon>Acrodonta</taxon>
        <taxon>Agamidae</taxon>
        <taxon>Agaminae</taxon>
        <taxon>Phrynocephalus</taxon>
    </lineage>
</organism>